<feature type="transmembrane region" description="Helical" evidence="6">
    <location>
        <begin position="380"/>
        <end position="398"/>
    </location>
</feature>
<protein>
    <submittedName>
        <fullName evidence="8">Fucose permease</fullName>
    </submittedName>
</protein>
<dbReference type="PANTHER" id="PTHR23514:SF13">
    <property type="entry name" value="INNER MEMBRANE PROTEIN YBJJ"/>
    <property type="match status" value="1"/>
</dbReference>
<keyword evidence="2 6" id="KW-0812">Transmembrane</keyword>
<dbReference type="InterPro" id="IPR036259">
    <property type="entry name" value="MFS_trans_sf"/>
</dbReference>
<name>A0A1M5M277_9ACTN</name>
<dbReference type="SUPFAM" id="SSF103473">
    <property type="entry name" value="MFS general substrate transporter"/>
    <property type="match status" value="1"/>
</dbReference>
<dbReference type="OrthoDB" id="9809599at2"/>
<evidence type="ECO:0000256" key="3">
    <source>
        <dbReference type="ARBA" id="ARBA00022989"/>
    </source>
</evidence>
<dbReference type="Pfam" id="PF07690">
    <property type="entry name" value="MFS_1"/>
    <property type="match status" value="1"/>
</dbReference>
<evidence type="ECO:0000256" key="4">
    <source>
        <dbReference type="ARBA" id="ARBA00023136"/>
    </source>
</evidence>
<dbReference type="RefSeq" id="WP_073390733.1">
    <property type="nucleotide sequence ID" value="NZ_FQVU01000003.1"/>
</dbReference>
<reference evidence="9" key="1">
    <citation type="submission" date="2016-11" db="EMBL/GenBank/DDBJ databases">
        <authorList>
            <person name="Varghese N."/>
            <person name="Submissions S."/>
        </authorList>
    </citation>
    <scope>NUCLEOTIDE SEQUENCE [LARGE SCALE GENOMIC DNA]</scope>
    <source>
        <strain evidence="9">DSM 45627</strain>
    </source>
</reference>
<sequence>MTDTVTVGRATRATYAAFAGSGFAFASWASRIPQLRDHLALSPAELGLVLLFVAAGSVTALPLSGVVVARIGSRRCVQATAVLFGAALVLVALAWVAGVWLVVTALYFLGVANGLWDVAMNVQGALVERRLGRSVMSRFHAGFSMGTVAGALLSAGLVALHVPATAHLATIGLLVALVVTAEVRGFLPDHGTDDDTADTGDGTGGASAAPGEPGGAVGTGVRTAWREPRTVLVGVFVLAFAFAEGTGNDWINVAVIDGYGASPTVAVLAFATFLAAMTVGRWFGPALLDRYGRVVVVRLLAALGGLGSLLFVLGPGLATAFVGAVLWGGGISLGFPVGMSAGADEPRAAAARVSVVASIGYCAFLAGPPVVGFLGDHATVLRALVSVSVLLAVAVLLADSVRPLGAQRRHAD</sequence>
<organism evidence="8 9">
    <name type="scientific">Jatrophihabitans endophyticus</name>
    <dbReference type="NCBI Taxonomy" id="1206085"/>
    <lineage>
        <taxon>Bacteria</taxon>
        <taxon>Bacillati</taxon>
        <taxon>Actinomycetota</taxon>
        <taxon>Actinomycetes</taxon>
        <taxon>Jatrophihabitantales</taxon>
        <taxon>Jatrophihabitantaceae</taxon>
        <taxon>Jatrophihabitans</taxon>
    </lineage>
</organism>
<feature type="transmembrane region" description="Helical" evidence="6">
    <location>
        <begin position="353"/>
        <end position="374"/>
    </location>
</feature>
<evidence type="ECO:0000313" key="9">
    <source>
        <dbReference type="Proteomes" id="UP000186132"/>
    </source>
</evidence>
<accession>A0A1M5M277</accession>
<feature type="transmembrane region" description="Helical" evidence="6">
    <location>
        <begin position="81"/>
        <end position="101"/>
    </location>
</feature>
<dbReference type="GO" id="GO:0022857">
    <property type="term" value="F:transmembrane transporter activity"/>
    <property type="evidence" value="ECO:0007669"/>
    <property type="project" value="InterPro"/>
</dbReference>
<dbReference type="Proteomes" id="UP000186132">
    <property type="component" value="Unassembled WGS sequence"/>
</dbReference>
<dbReference type="InterPro" id="IPR020846">
    <property type="entry name" value="MFS_dom"/>
</dbReference>
<keyword evidence="4 6" id="KW-0472">Membrane</keyword>
<dbReference type="CDD" id="cd17393">
    <property type="entry name" value="MFS_MosC_like"/>
    <property type="match status" value="1"/>
</dbReference>
<dbReference type="Gene3D" id="1.20.1250.20">
    <property type="entry name" value="MFS general substrate transporter like domains"/>
    <property type="match status" value="2"/>
</dbReference>
<dbReference type="STRING" id="1206085.SAMN05443575_2610"/>
<evidence type="ECO:0000313" key="8">
    <source>
        <dbReference type="EMBL" id="SHG71336.1"/>
    </source>
</evidence>
<feature type="region of interest" description="Disordered" evidence="5">
    <location>
        <begin position="189"/>
        <end position="220"/>
    </location>
</feature>
<dbReference type="PROSITE" id="PS50850">
    <property type="entry name" value="MFS"/>
    <property type="match status" value="1"/>
</dbReference>
<feature type="transmembrane region" description="Helical" evidence="6">
    <location>
        <begin position="295"/>
        <end position="314"/>
    </location>
</feature>
<gene>
    <name evidence="8" type="ORF">SAMN05443575_2610</name>
</gene>
<proteinExistence type="predicted"/>
<dbReference type="InterPro" id="IPR011701">
    <property type="entry name" value="MFS"/>
</dbReference>
<dbReference type="EMBL" id="FQVU01000003">
    <property type="protein sequence ID" value="SHG71336.1"/>
    <property type="molecule type" value="Genomic_DNA"/>
</dbReference>
<evidence type="ECO:0000259" key="7">
    <source>
        <dbReference type="PROSITE" id="PS50850"/>
    </source>
</evidence>
<comment type="subcellular location">
    <subcellularLocation>
        <location evidence="1">Cell membrane</location>
        <topology evidence="1">Multi-pass membrane protein</topology>
    </subcellularLocation>
</comment>
<dbReference type="AlphaFoldDB" id="A0A1M5M277"/>
<evidence type="ECO:0000256" key="1">
    <source>
        <dbReference type="ARBA" id="ARBA00004651"/>
    </source>
</evidence>
<feature type="transmembrane region" description="Helical" evidence="6">
    <location>
        <begin position="320"/>
        <end position="341"/>
    </location>
</feature>
<keyword evidence="3 6" id="KW-1133">Transmembrane helix</keyword>
<feature type="transmembrane region" description="Helical" evidence="6">
    <location>
        <begin position="231"/>
        <end position="251"/>
    </location>
</feature>
<evidence type="ECO:0000256" key="6">
    <source>
        <dbReference type="SAM" id="Phobius"/>
    </source>
</evidence>
<feature type="transmembrane region" description="Helical" evidence="6">
    <location>
        <begin position="166"/>
        <end position="187"/>
    </location>
</feature>
<feature type="transmembrane region" description="Helical" evidence="6">
    <location>
        <begin position="263"/>
        <end position="283"/>
    </location>
</feature>
<evidence type="ECO:0000256" key="5">
    <source>
        <dbReference type="SAM" id="MobiDB-lite"/>
    </source>
</evidence>
<keyword evidence="9" id="KW-1185">Reference proteome</keyword>
<feature type="domain" description="Major facilitator superfamily (MFS) profile" evidence="7">
    <location>
        <begin position="1"/>
        <end position="401"/>
    </location>
</feature>
<dbReference type="InterPro" id="IPR051788">
    <property type="entry name" value="MFS_Transporter"/>
</dbReference>
<feature type="transmembrane region" description="Helical" evidence="6">
    <location>
        <begin position="49"/>
        <end position="69"/>
    </location>
</feature>
<dbReference type="PANTHER" id="PTHR23514">
    <property type="entry name" value="BYPASS OF STOP CODON PROTEIN 6"/>
    <property type="match status" value="1"/>
</dbReference>
<dbReference type="GO" id="GO:0005886">
    <property type="term" value="C:plasma membrane"/>
    <property type="evidence" value="ECO:0007669"/>
    <property type="project" value="UniProtKB-SubCell"/>
</dbReference>
<evidence type="ECO:0000256" key="2">
    <source>
        <dbReference type="ARBA" id="ARBA00022692"/>
    </source>
</evidence>
<feature type="transmembrane region" description="Helical" evidence="6">
    <location>
        <begin position="12"/>
        <end position="29"/>
    </location>
</feature>